<evidence type="ECO:0000256" key="1">
    <source>
        <dbReference type="ARBA" id="ARBA00005495"/>
    </source>
</evidence>
<dbReference type="AlphaFoldDB" id="A0A085WUG0"/>
<accession>A0A085WUG0</accession>
<dbReference type="PANTHER" id="PTHR33337">
    <property type="entry name" value="GFA DOMAIN-CONTAINING PROTEIN"/>
    <property type="match status" value="1"/>
</dbReference>
<evidence type="ECO:0000256" key="3">
    <source>
        <dbReference type="ARBA" id="ARBA00022833"/>
    </source>
</evidence>
<evidence type="ECO:0000313" key="7">
    <source>
        <dbReference type="Proteomes" id="UP000028725"/>
    </source>
</evidence>
<dbReference type="PATRIC" id="fig|394096.3.peg.1103"/>
<dbReference type="InterPro" id="IPR011057">
    <property type="entry name" value="Mss4-like_sf"/>
</dbReference>
<sequence length="119" mass="13109">MVCTGEPVRVSICHCLECQRRTGSVFGTQARFRRQDVSAIEGRSTAFSRVGDSGNSATLHFCPVCGSTVYWEPSTLPDFISVAVGAFADPSFPSPTVSVYEARRHSWALPPMLELEHWD</sequence>
<gene>
    <name evidence="6" type="ORF">DB31_3453</name>
</gene>
<organism evidence="6 7">
    <name type="scientific">Hyalangium minutum</name>
    <dbReference type="NCBI Taxonomy" id="394096"/>
    <lineage>
        <taxon>Bacteria</taxon>
        <taxon>Pseudomonadati</taxon>
        <taxon>Myxococcota</taxon>
        <taxon>Myxococcia</taxon>
        <taxon>Myxococcales</taxon>
        <taxon>Cystobacterineae</taxon>
        <taxon>Archangiaceae</taxon>
        <taxon>Hyalangium</taxon>
    </lineage>
</organism>
<dbReference type="GO" id="GO:0046872">
    <property type="term" value="F:metal ion binding"/>
    <property type="evidence" value="ECO:0007669"/>
    <property type="project" value="UniProtKB-KW"/>
</dbReference>
<dbReference type="Pfam" id="PF04828">
    <property type="entry name" value="GFA"/>
    <property type="match status" value="1"/>
</dbReference>
<comment type="similarity">
    <text evidence="1">Belongs to the Gfa family.</text>
</comment>
<keyword evidence="4" id="KW-0456">Lyase</keyword>
<dbReference type="PROSITE" id="PS51891">
    <property type="entry name" value="CENP_V_GFA"/>
    <property type="match status" value="1"/>
</dbReference>
<evidence type="ECO:0000256" key="2">
    <source>
        <dbReference type="ARBA" id="ARBA00022723"/>
    </source>
</evidence>
<protein>
    <submittedName>
        <fullName evidence="6">Gfa-like protein</fullName>
    </submittedName>
</protein>
<dbReference type="Proteomes" id="UP000028725">
    <property type="component" value="Unassembled WGS sequence"/>
</dbReference>
<reference evidence="6 7" key="1">
    <citation type="submission" date="2014-04" db="EMBL/GenBank/DDBJ databases">
        <title>Genome assembly of Hyalangium minutum DSM 14724.</title>
        <authorList>
            <person name="Sharma G."/>
            <person name="Subramanian S."/>
        </authorList>
    </citation>
    <scope>NUCLEOTIDE SEQUENCE [LARGE SCALE GENOMIC DNA]</scope>
    <source>
        <strain evidence="6 7">DSM 14724</strain>
    </source>
</reference>
<name>A0A085WUG0_9BACT</name>
<proteinExistence type="inferred from homology"/>
<dbReference type="InterPro" id="IPR006913">
    <property type="entry name" value="CENP-V/GFA"/>
</dbReference>
<evidence type="ECO:0000259" key="5">
    <source>
        <dbReference type="PROSITE" id="PS51891"/>
    </source>
</evidence>
<dbReference type="GO" id="GO:0016846">
    <property type="term" value="F:carbon-sulfur lyase activity"/>
    <property type="evidence" value="ECO:0007669"/>
    <property type="project" value="InterPro"/>
</dbReference>
<dbReference type="STRING" id="394096.DB31_3453"/>
<dbReference type="SUPFAM" id="SSF51316">
    <property type="entry name" value="Mss4-like"/>
    <property type="match status" value="1"/>
</dbReference>
<keyword evidence="2" id="KW-0479">Metal-binding</keyword>
<evidence type="ECO:0000256" key="4">
    <source>
        <dbReference type="ARBA" id="ARBA00023239"/>
    </source>
</evidence>
<feature type="domain" description="CENP-V/GFA" evidence="5">
    <location>
        <begin position="1"/>
        <end position="101"/>
    </location>
</feature>
<keyword evidence="3" id="KW-0862">Zinc</keyword>
<comment type="caution">
    <text evidence="6">The sequence shown here is derived from an EMBL/GenBank/DDBJ whole genome shotgun (WGS) entry which is preliminary data.</text>
</comment>
<dbReference type="EMBL" id="JMCB01000002">
    <property type="protein sequence ID" value="KFE71323.1"/>
    <property type="molecule type" value="Genomic_DNA"/>
</dbReference>
<dbReference type="PANTHER" id="PTHR33337:SF40">
    <property type="entry name" value="CENP-V_GFA DOMAIN-CONTAINING PROTEIN-RELATED"/>
    <property type="match status" value="1"/>
</dbReference>
<evidence type="ECO:0000313" key="6">
    <source>
        <dbReference type="EMBL" id="KFE71323.1"/>
    </source>
</evidence>
<dbReference type="Gene3D" id="3.90.1590.10">
    <property type="entry name" value="glutathione-dependent formaldehyde- activating enzyme (gfa)"/>
    <property type="match status" value="1"/>
</dbReference>
<keyword evidence="7" id="KW-1185">Reference proteome</keyword>